<protein>
    <submittedName>
        <fullName evidence="2">Uncharacterized protein</fullName>
    </submittedName>
</protein>
<name>A0A6A5K814_9PLEO</name>
<dbReference type="OrthoDB" id="3774194at2759"/>
<evidence type="ECO:0000313" key="3">
    <source>
        <dbReference type="Proteomes" id="UP000800040"/>
    </source>
</evidence>
<dbReference type="EMBL" id="ML975374">
    <property type="protein sequence ID" value="KAF1831087.1"/>
    <property type="molecule type" value="Genomic_DNA"/>
</dbReference>
<gene>
    <name evidence="2" type="ORF">BDW02DRAFT_572378</name>
</gene>
<dbReference type="AlphaFoldDB" id="A0A6A5K814"/>
<proteinExistence type="predicted"/>
<evidence type="ECO:0000256" key="1">
    <source>
        <dbReference type="SAM" id="MobiDB-lite"/>
    </source>
</evidence>
<feature type="region of interest" description="Disordered" evidence="1">
    <location>
        <begin position="274"/>
        <end position="301"/>
    </location>
</feature>
<dbReference type="Proteomes" id="UP000800040">
    <property type="component" value="Unassembled WGS sequence"/>
</dbReference>
<reference evidence="2" key="1">
    <citation type="submission" date="2020-01" db="EMBL/GenBank/DDBJ databases">
        <authorList>
            <consortium name="DOE Joint Genome Institute"/>
            <person name="Haridas S."/>
            <person name="Albert R."/>
            <person name="Binder M."/>
            <person name="Bloem J."/>
            <person name="Labutti K."/>
            <person name="Salamov A."/>
            <person name="Andreopoulos B."/>
            <person name="Baker S.E."/>
            <person name="Barry K."/>
            <person name="Bills G."/>
            <person name="Bluhm B.H."/>
            <person name="Cannon C."/>
            <person name="Castanera R."/>
            <person name="Culley D.E."/>
            <person name="Daum C."/>
            <person name="Ezra D."/>
            <person name="Gonzalez J.B."/>
            <person name="Henrissat B."/>
            <person name="Kuo A."/>
            <person name="Liang C."/>
            <person name="Lipzen A."/>
            <person name="Lutzoni F."/>
            <person name="Magnuson J."/>
            <person name="Mondo S."/>
            <person name="Nolan M."/>
            <person name="Ohm R."/>
            <person name="Pangilinan J."/>
            <person name="Park H.-J."/>
            <person name="Ramirez L."/>
            <person name="Alfaro M."/>
            <person name="Sun H."/>
            <person name="Tritt A."/>
            <person name="Yoshinaga Y."/>
            <person name="Zwiers L.-H."/>
            <person name="Turgeon B.G."/>
            <person name="Goodwin S.B."/>
            <person name="Spatafora J.W."/>
            <person name="Crous P.W."/>
            <person name="Grigoriev I.V."/>
        </authorList>
    </citation>
    <scope>NUCLEOTIDE SEQUENCE</scope>
    <source>
        <strain evidence="2">P77</strain>
    </source>
</reference>
<keyword evidence="3" id="KW-1185">Reference proteome</keyword>
<organism evidence="2 3">
    <name type="scientific">Decorospora gaudefroyi</name>
    <dbReference type="NCBI Taxonomy" id="184978"/>
    <lineage>
        <taxon>Eukaryota</taxon>
        <taxon>Fungi</taxon>
        <taxon>Dikarya</taxon>
        <taxon>Ascomycota</taxon>
        <taxon>Pezizomycotina</taxon>
        <taxon>Dothideomycetes</taxon>
        <taxon>Pleosporomycetidae</taxon>
        <taxon>Pleosporales</taxon>
        <taxon>Pleosporineae</taxon>
        <taxon>Pleosporaceae</taxon>
        <taxon>Decorospora</taxon>
    </lineage>
</organism>
<sequence length="301" mass="33432">MPTTAAKSYLIHTPQHPRPYITSVPFVARDFTEWGYRVDHHVSVSAYIREIRAREKEEAGKVMRGDGQQRRWGKIMEIWGREVVERKRVGGGVRVETVRGFEGVSDRIQKAGDFVQDFVGGLVAVGQCGCGVPRFSLLLLPDDDDDDDDENENQTKNRFSHFKRYAAPPPAPSQCPAKLITKYMHILYCIGYTPNAVLPPWSNPSIAVADQVVLEFLPHEAVRLEHLVHALESAIGKQEGRMGRVERDPANGVKRVLLWVDAGECVGNDGVGEDIGDPVPRYERGEGMPPEYVAGDGMGDG</sequence>
<accession>A0A6A5K814</accession>
<evidence type="ECO:0000313" key="2">
    <source>
        <dbReference type="EMBL" id="KAF1831087.1"/>
    </source>
</evidence>